<sequence length="273" mass="31424">MKNTIKTLVALCALAMVLSIVQSCENDVPENSEETNAIEVTTKATEYSSELSFDESSVLSLDGFFASVPNGKLIQEHLQLAVGSGKDAEERYLWSLHRLRDQKNLAESIAMLYQKIPDQNYLYRTMLIETLKELRTEEALEFLYEIASLNIPRDTAPENPEIDTRLDEIIIRITAVEGLGILAKNKNEVAEKMLFRLTTHEDLTVRQMATRNYLQSPLGNVEEKMEMLYERLPKNEHWYITTKATDIRKVEHPDMPEEFEIKLNETKETPKIR</sequence>
<evidence type="ECO:0000313" key="3">
    <source>
        <dbReference type="Proteomes" id="UP000292262"/>
    </source>
</evidence>
<keyword evidence="3" id="KW-1185">Reference proteome</keyword>
<evidence type="ECO:0008006" key="4">
    <source>
        <dbReference type="Google" id="ProtNLM"/>
    </source>
</evidence>
<organism evidence="2 3">
    <name type="scientific">Aquimarina brevivitae</name>
    <dbReference type="NCBI Taxonomy" id="323412"/>
    <lineage>
        <taxon>Bacteria</taxon>
        <taxon>Pseudomonadati</taxon>
        <taxon>Bacteroidota</taxon>
        <taxon>Flavobacteriia</taxon>
        <taxon>Flavobacteriales</taxon>
        <taxon>Flavobacteriaceae</taxon>
        <taxon>Aquimarina</taxon>
    </lineage>
</organism>
<evidence type="ECO:0000256" key="1">
    <source>
        <dbReference type="SAM" id="SignalP"/>
    </source>
</evidence>
<reference evidence="2 3" key="1">
    <citation type="submission" date="2019-02" db="EMBL/GenBank/DDBJ databases">
        <title>Genomic Encyclopedia of Type Strains, Phase IV (KMG-IV): sequencing the most valuable type-strain genomes for metagenomic binning, comparative biology and taxonomic classification.</title>
        <authorList>
            <person name="Goeker M."/>
        </authorList>
    </citation>
    <scope>NUCLEOTIDE SEQUENCE [LARGE SCALE GENOMIC DNA]</scope>
    <source>
        <strain evidence="2 3">DSM 17196</strain>
    </source>
</reference>
<accession>A0A4Q7PHP6</accession>
<dbReference type="OrthoDB" id="1161435at2"/>
<dbReference type="PROSITE" id="PS51257">
    <property type="entry name" value="PROKAR_LIPOPROTEIN"/>
    <property type="match status" value="1"/>
</dbReference>
<evidence type="ECO:0000313" key="2">
    <source>
        <dbReference type="EMBL" id="RZS99468.1"/>
    </source>
</evidence>
<name>A0A4Q7PHP6_9FLAO</name>
<dbReference type="InterPro" id="IPR016024">
    <property type="entry name" value="ARM-type_fold"/>
</dbReference>
<proteinExistence type="predicted"/>
<protein>
    <recommendedName>
        <fullName evidence="4">HEAT repeat protein</fullName>
    </recommendedName>
</protein>
<feature type="chain" id="PRO_5020630530" description="HEAT repeat protein" evidence="1">
    <location>
        <begin position="24"/>
        <end position="273"/>
    </location>
</feature>
<feature type="signal peptide" evidence="1">
    <location>
        <begin position="1"/>
        <end position="23"/>
    </location>
</feature>
<dbReference type="Proteomes" id="UP000292262">
    <property type="component" value="Unassembled WGS sequence"/>
</dbReference>
<gene>
    <name evidence="2" type="ORF">EV197_0685</name>
</gene>
<dbReference type="SUPFAM" id="SSF48371">
    <property type="entry name" value="ARM repeat"/>
    <property type="match status" value="1"/>
</dbReference>
<keyword evidence="1" id="KW-0732">Signal</keyword>
<dbReference type="EMBL" id="SGXE01000001">
    <property type="protein sequence ID" value="RZS99468.1"/>
    <property type="molecule type" value="Genomic_DNA"/>
</dbReference>
<dbReference type="RefSeq" id="WP_130285304.1">
    <property type="nucleotide sequence ID" value="NZ_SGXE01000001.1"/>
</dbReference>
<comment type="caution">
    <text evidence="2">The sequence shown here is derived from an EMBL/GenBank/DDBJ whole genome shotgun (WGS) entry which is preliminary data.</text>
</comment>
<dbReference type="AlphaFoldDB" id="A0A4Q7PHP6"/>